<feature type="transmembrane region" description="Helical" evidence="6">
    <location>
        <begin position="87"/>
        <end position="106"/>
    </location>
</feature>
<dbReference type="AlphaFoldDB" id="A0AAE0WYA5"/>
<dbReference type="InterPro" id="IPR018823">
    <property type="entry name" value="ArAE_2_N"/>
</dbReference>
<evidence type="ECO:0000313" key="10">
    <source>
        <dbReference type="EMBL" id="KAK3680304.1"/>
    </source>
</evidence>
<dbReference type="EMBL" id="JAUTXT010000001">
    <property type="protein sequence ID" value="KAK3680304.1"/>
    <property type="molecule type" value="Genomic_DNA"/>
</dbReference>
<feature type="domain" description="Integral membrane bound transporter" evidence="9">
    <location>
        <begin position="688"/>
        <end position="825"/>
    </location>
</feature>
<feature type="domain" description="DUF2421" evidence="7">
    <location>
        <begin position="829"/>
        <end position="1061"/>
    </location>
</feature>
<feature type="transmembrane region" description="Helical" evidence="6">
    <location>
        <begin position="112"/>
        <end position="130"/>
    </location>
</feature>
<evidence type="ECO:0000256" key="4">
    <source>
        <dbReference type="ARBA" id="ARBA00023136"/>
    </source>
</evidence>
<protein>
    <recommendedName>
        <fullName evidence="12">ER transporter 6TM N-terminal domain-containing protein</fullName>
    </recommendedName>
</protein>
<name>A0AAE0WYA5_9PEZI</name>
<evidence type="ECO:0008006" key="12">
    <source>
        <dbReference type="Google" id="ProtNLM"/>
    </source>
</evidence>
<feature type="transmembrane region" description="Helical" evidence="6">
    <location>
        <begin position="142"/>
        <end position="166"/>
    </location>
</feature>
<feature type="domain" description="Putative ER transporter 6TM N-terminal" evidence="8">
    <location>
        <begin position="76"/>
        <end position="465"/>
    </location>
</feature>
<dbReference type="Proteomes" id="UP001274830">
    <property type="component" value="Unassembled WGS sequence"/>
</dbReference>
<feature type="transmembrane region" description="Helical" evidence="6">
    <location>
        <begin position="716"/>
        <end position="736"/>
    </location>
</feature>
<keyword evidence="3 6" id="KW-1133">Transmembrane helix</keyword>
<evidence type="ECO:0000256" key="5">
    <source>
        <dbReference type="SAM" id="MobiDB-lite"/>
    </source>
</evidence>
<keyword evidence="4 6" id="KW-0472">Membrane</keyword>
<comment type="subcellular location">
    <subcellularLocation>
        <location evidence="1">Membrane</location>
        <topology evidence="1">Multi-pass membrane protein</topology>
    </subcellularLocation>
</comment>
<evidence type="ECO:0000256" key="1">
    <source>
        <dbReference type="ARBA" id="ARBA00004141"/>
    </source>
</evidence>
<evidence type="ECO:0000259" key="7">
    <source>
        <dbReference type="Pfam" id="PF10334"/>
    </source>
</evidence>
<sequence>MAPGNNMQSEEPLNGANGNSATHGSSSTSPTKTRSHEQDSNGHANGSPAGRTATKSNDDDQPKPKESLLQKTRRIWLAKTGIDARTYMQLFKGALAPTIAIAAYQATAFADTYTTIGYLVGIMTILSLPIQPRAKFTQTMLINILVTCIGCCVALLAMFCTVHARIDTEGHQGPGKGGPGTSGLAAGGAATSTYNSSASAVAGIWLFVEIYAISAFRANRPQFTIPSILFAIFANVSMIYAPQFSTMTQASAFAQKLLEAFFTGFAISTGVSLFVFPLTSRQVVFKEMTGYFGLLRKAMKANLDYMHTLEETDMFAPHRINTAGDEVAGSKEADAFKATMVALNGLHSKLAADLVFAKREIALGKVGPDDLQQLFKHLRETMIPVLGLSSLSDIFQRIAEGRGWDRDQNFAHATAEQAPNESEKLRIESITEWHHLMKQLREPFGKATTLIDEGLEHALITLQLAPRHTMRTTDDAAEANGDAPQPGEAGFADYYKRRSTSAVDTRKEMLRSWCAVHGIELAPDFFDDPYRKDYVAPDWMNTDHRSPERQRLRRQLFLCLHMGFLLKTVNQRVGDLINYAEKLQASGKLSKTRLIVPGIKRLRKWFMSFFSHDMEAHDDQKIDSGDNGVTVYLGQAYKTKKDPEHLPPTNPWEKSSNSIRKIGHFFASPASSFGLRSVVAYLHDTQTFFTRERLFWSQIMISISMTPTAGQSVRGFLFRVFGTTVAMILAWIAYYIVDGKTAGILVFFFLFLHFGLYIVLKYPGYIPVGMISQVTMTLILGYELQVRKVGVAVATSNGQAYHPIYILGPIRLATVAGGLFLAWIWTVFPFPITEHSQLRQTLGKTLYLLANYYSVMHETVRARVRGCEADFTSKDGPGYKLDKARYKVFSKCTALLGGLQAQSAFVKFDLPIGGKFPHARYQSIIAQMRSTLNFMALVSLASSTFAELSEADASDKEHSSEWLRNFRRLLGESGVTSEAITTLLSLLSASVTSGTPLPPYLRVPEPYRLSQKLDELDQDLLSVRHIAEPGYASFAVMQIGTRCIINDLAKILENVKELVGELDFSYHVVSTNDSTRQASEETLVYPRTGGASGVKMD</sequence>
<dbReference type="Pfam" id="PF13515">
    <property type="entry name" value="FUSC_2"/>
    <property type="match status" value="1"/>
</dbReference>
<dbReference type="PANTHER" id="PTHR37994">
    <property type="entry name" value="ARAE_2_N DOMAIN-CONTAINING PROTEIN-RELATED"/>
    <property type="match status" value="1"/>
</dbReference>
<dbReference type="PANTHER" id="PTHR37994:SF4">
    <property type="entry name" value="ER TRANSPORTER 6TM N-TERMINAL DOMAIN-CONTAINING PROTEIN-RELATED"/>
    <property type="match status" value="1"/>
</dbReference>
<dbReference type="InterPro" id="IPR049453">
    <property type="entry name" value="Memb_transporter_dom"/>
</dbReference>
<accession>A0AAE0WYA5</accession>
<gene>
    <name evidence="10" type="ORF">LTR78_000682</name>
</gene>
<comment type="caution">
    <text evidence="10">The sequence shown here is derived from an EMBL/GenBank/DDBJ whole genome shotgun (WGS) entry which is preliminary data.</text>
</comment>
<evidence type="ECO:0000259" key="8">
    <source>
        <dbReference type="Pfam" id="PF10337"/>
    </source>
</evidence>
<evidence type="ECO:0000259" key="9">
    <source>
        <dbReference type="Pfam" id="PF13515"/>
    </source>
</evidence>
<evidence type="ECO:0000256" key="2">
    <source>
        <dbReference type="ARBA" id="ARBA00022692"/>
    </source>
</evidence>
<dbReference type="GO" id="GO:0016020">
    <property type="term" value="C:membrane"/>
    <property type="evidence" value="ECO:0007669"/>
    <property type="project" value="UniProtKB-SubCell"/>
</dbReference>
<evidence type="ECO:0000256" key="3">
    <source>
        <dbReference type="ARBA" id="ARBA00022989"/>
    </source>
</evidence>
<evidence type="ECO:0000256" key="6">
    <source>
        <dbReference type="SAM" id="Phobius"/>
    </source>
</evidence>
<dbReference type="Pfam" id="PF10337">
    <property type="entry name" value="ArAE_2_N"/>
    <property type="match status" value="1"/>
</dbReference>
<organism evidence="10 11">
    <name type="scientific">Recurvomyces mirabilis</name>
    <dbReference type="NCBI Taxonomy" id="574656"/>
    <lineage>
        <taxon>Eukaryota</taxon>
        <taxon>Fungi</taxon>
        <taxon>Dikarya</taxon>
        <taxon>Ascomycota</taxon>
        <taxon>Pezizomycotina</taxon>
        <taxon>Dothideomycetes</taxon>
        <taxon>Dothideomycetidae</taxon>
        <taxon>Mycosphaerellales</taxon>
        <taxon>Teratosphaeriaceae</taxon>
        <taxon>Recurvomyces</taxon>
    </lineage>
</organism>
<feature type="transmembrane region" description="Helical" evidence="6">
    <location>
        <begin position="804"/>
        <end position="828"/>
    </location>
</feature>
<reference evidence="10" key="1">
    <citation type="submission" date="2023-07" db="EMBL/GenBank/DDBJ databases">
        <title>Black Yeasts Isolated from many extreme environments.</title>
        <authorList>
            <person name="Coleine C."/>
            <person name="Stajich J.E."/>
            <person name="Selbmann L."/>
        </authorList>
    </citation>
    <scope>NUCLEOTIDE SEQUENCE</scope>
    <source>
        <strain evidence="10">CCFEE 5485</strain>
    </source>
</reference>
<keyword evidence="11" id="KW-1185">Reference proteome</keyword>
<feature type="region of interest" description="Disordered" evidence="5">
    <location>
        <begin position="1"/>
        <end position="70"/>
    </location>
</feature>
<feature type="transmembrane region" description="Helical" evidence="6">
    <location>
        <begin position="261"/>
        <end position="279"/>
    </location>
</feature>
<evidence type="ECO:0000313" key="11">
    <source>
        <dbReference type="Proteomes" id="UP001274830"/>
    </source>
</evidence>
<feature type="compositionally biased region" description="Polar residues" evidence="5">
    <location>
        <begin position="1"/>
        <end position="32"/>
    </location>
</feature>
<dbReference type="InterPro" id="IPR018820">
    <property type="entry name" value="BRE4-related_DUF2421"/>
</dbReference>
<keyword evidence="2 6" id="KW-0812">Transmembrane</keyword>
<feature type="transmembrane region" description="Helical" evidence="6">
    <location>
        <begin position="223"/>
        <end position="241"/>
    </location>
</feature>
<feature type="compositionally biased region" description="Basic and acidic residues" evidence="5">
    <location>
        <begin position="56"/>
        <end position="68"/>
    </location>
</feature>
<feature type="transmembrane region" description="Helical" evidence="6">
    <location>
        <begin position="198"/>
        <end position="216"/>
    </location>
</feature>
<proteinExistence type="predicted"/>
<dbReference type="Pfam" id="PF10334">
    <property type="entry name" value="BRE4"/>
    <property type="match status" value="1"/>
</dbReference>
<feature type="transmembrane region" description="Helical" evidence="6">
    <location>
        <begin position="742"/>
        <end position="760"/>
    </location>
</feature>